<organism evidence="1 2">
    <name type="scientific">Mangrovibacillus cuniculi</name>
    <dbReference type="NCBI Taxonomy" id="2593652"/>
    <lineage>
        <taxon>Bacteria</taxon>
        <taxon>Bacillati</taxon>
        <taxon>Bacillota</taxon>
        <taxon>Bacilli</taxon>
        <taxon>Bacillales</taxon>
        <taxon>Bacillaceae</taxon>
        <taxon>Mangrovibacillus</taxon>
    </lineage>
</organism>
<proteinExistence type="predicted"/>
<dbReference type="AlphaFoldDB" id="A0A7S8C9U7"/>
<dbReference type="RefSeq" id="WP_239673371.1">
    <property type="nucleotide sequence ID" value="NZ_CP049742.1"/>
</dbReference>
<dbReference type="KEGG" id="mcui:G8O30_02215"/>
<reference evidence="1 2" key="1">
    <citation type="submission" date="2019-07" db="EMBL/GenBank/DDBJ databases">
        <title>Genome sequence of 2 isolates from Red Sea Mangroves.</title>
        <authorList>
            <person name="Sefrji F."/>
            <person name="Michoud G."/>
            <person name="Merlino G."/>
            <person name="Daffonchio D."/>
        </authorList>
    </citation>
    <scope>NUCLEOTIDE SEQUENCE [LARGE SCALE GENOMIC DNA]</scope>
    <source>
        <strain evidence="1 2">R1DC41</strain>
    </source>
</reference>
<evidence type="ECO:0000313" key="2">
    <source>
        <dbReference type="Proteomes" id="UP000593626"/>
    </source>
</evidence>
<keyword evidence="2" id="KW-1185">Reference proteome</keyword>
<gene>
    <name evidence="1" type="ORF">G8O30_02215</name>
</gene>
<evidence type="ECO:0000313" key="1">
    <source>
        <dbReference type="EMBL" id="QPC45853.1"/>
    </source>
</evidence>
<dbReference type="Proteomes" id="UP000593626">
    <property type="component" value="Chromosome"/>
</dbReference>
<sequence>MFKIKTYLEKLYYDYGNPYIMDNPKERYIDIDDSLKISEIIDHRKFTADCIQEFISIEYNNKSIVNFDVPSGLSLWEDTYLPAIEGYIQNGKVEIMYGIDPILLSLEESNNNEMLLSIYDEWKPNDIYVEEFLPQNEFIESLLDNASHYYEKLMEYKITEDRELRHSSSKDYPVEMLNTILELRKQIKR</sequence>
<dbReference type="EMBL" id="CP049742">
    <property type="protein sequence ID" value="QPC45853.1"/>
    <property type="molecule type" value="Genomic_DNA"/>
</dbReference>
<protein>
    <submittedName>
        <fullName evidence="1">Uncharacterized protein</fullName>
    </submittedName>
</protein>
<name>A0A7S8C9U7_9BACI</name>
<accession>A0A7S8C9U7</accession>